<evidence type="ECO:0000313" key="3">
    <source>
        <dbReference type="EMBL" id="MED6182496.1"/>
    </source>
</evidence>
<dbReference type="Proteomes" id="UP001341840">
    <property type="component" value="Unassembled WGS sequence"/>
</dbReference>
<accession>A0ABU6WAW6</accession>
<dbReference type="EMBL" id="JASCZI010181359">
    <property type="protein sequence ID" value="MED6182496.1"/>
    <property type="molecule type" value="Genomic_DNA"/>
</dbReference>
<feature type="compositionally biased region" description="Basic residues" evidence="2">
    <location>
        <begin position="1"/>
        <end position="16"/>
    </location>
</feature>
<evidence type="ECO:0000256" key="2">
    <source>
        <dbReference type="SAM" id="MobiDB-lite"/>
    </source>
</evidence>
<gene>
    <name evidence="3" type="ORF">PIB30_028989</name>
</gene>
<feature type="region of interest" description="Disordered" evidence="2">
    <location>
        <begin position="1"/>
        <end position="55"/>
    </location>
</feature>
<name>A0ABU6WAW6_9FABA</name>
<comment type="caution">
    <text evidence="3">The sequence shown here is derived from an EMBL/GenBank/DDBJ whole genome shotgun (WGS) entry which is preliminary data.</text>
</comment>
<keyword evidence="4" id="KW-1185">Reference proteome</keyword>
<feature type="coiled-coil region" evidence="1">
    <location>
        <begin position="100"/>
        <end position="127"/>
    </location>
</feature>
<evidence type="ECO:0000256" key="1">
    <source>
        <dbReference type="SAM" id="Coils"/>
    </source>
</evidence>
<sequence length="133" mass="15267">MTTKKVIHKHTAKGKGRAKEKPTPTTDAKEKEKAKSTIKKTRTVTRPEKQSDSRCTPMKFRSIYDKLSPQKKRLVDEMGVGEFLITSEKVGHSFGLNYKGELFEKKIKKFEDKLNDEENEALELFRGKSSTFV</sequence>
<organism evidence="3 4">
    <name type="scientific">Stylosanthes scabra</name>
    <dbReference type="NCBI Taxonomy" id="79078"/>
    <lineage>
        <taxon>Eukaryota</taxon>
        <taxon>Viridiplantae</taxon>
        <taxon>Streptophyta</taxon>
        <taxon>Embryophyta</taxon>
        <taxon>Tracheophyta</taxon>
        <taxon>Spermatophyta</taxon>
        <taxon>Magnoliopsida</taxon>
        <taxon>eudicotyledons</taxon>
        <taxon>Gunneridae</taxon>
        <taxon>Pentapetalae</taxon>
        <taxon>rosids</taxon>
        <taxon>fabids</taxon>
        <taxon>Fabales</taxon>
        <taxon>Fabaceae</taxon>
        <taxon>Papilionoideae</taxon>
        <taxon>50 kb inversion clade</taxon>
        <taxon>dalbergioids sensu lato</taxon>
        <taxon>Dalbergieae</taxon>
        <taxon>Pterocarpus clade</taxon>
        <taxon>Stylosanthes</taxon>
    </lineage>
</organism>
<reference evidence="3 4" key="1">
    <citation type="journal article" date="2023" name="Plants (Basel)">
        <title>Bridging the Gap: Combining Genomics and Transcriptomics Approaches to Understand Stylosanthes scabra, an Orphan Legume from the Brazilian Caatinga.</title>
        <authorList>
            <person name="Ferreira-Neto J.R.C."/>
            <person name="da Silva M.D."/>
            <person name="Binneck E."/>
            <person name="de Melo N.F."/>
            <person name="da Silva R.H."/>
            <person name="de Melo A.L.T.M."/>
            <person name="Pandolfi V."/>
            <person name="Bustamante F.O."/>
            <person name="Brasileiro-Vidal A.C."/>
            <person name="Benko-Iseppon A.M."/>
        </authorList>
    </citation>
    <scope>NUCLEOTIDE SEQUENCE [LARGE SCALE GENOMIC DNA]</scope>
    <source>
        <tissue evidence="3">Leaves</tissue>
    </source>
</reference>
<protein>
    <submittedName>
        <fullName evidence="3">Uncharacterized protein</fullName>
    </submittedName>
</protein>
<proteinExistence type="predicted"/>
<keyword evidence="1" id="KW-0175">Coiled coil</keyword>
<evidence type="ECO:0000313" key="4">
    <source>
        <dbReference type="Proteomes" id="UP001341840"/>
    </source>
</evidence>
<feature type="compositionally biased region" description="Basic and acidic residues" evidence="2">
    <location>
        <begin position="17"/>
        <end position="35"/>
    </location>
</feature>